<evidence type="ECO:0000256" key="2">
    <source>
        <dbReference type="ARBA" id="ARBA00012782"/>
    </source>
</evidence>
<dbReference type="InterPro" id="IPR032466">
    <property type="entry name" value="Metal_Hydrolase"/>
</dbReference>
<dbReference type="SUPFAM" id="SSF51556">
    <property type="entry name" value="Metallo-dependent hydrolases"/>
    <property type="match status" value="1"/>
</dbReference>
<dbReference type="Proteomes" id="UP000199652">
    <property type="component" value="Unassembled WGS sequence"/>
</dbReference>
<evidence type="ECO:0000256" key="4">
    <source>
        <dbReference type="ARBA" id="ARBA00023211"/>
    </source>
</evidence>
<dbReference type="PANTHER" id="PTHR11113">
    <property type="entry name" value="N-ACETYLGLUCOSAMINE-6-PHOSPHATE DEACETYLASE"/>
    <property type="match status" value="1"/>
</dbReference>
<keyword evidence="3 6" id="KW-0378">Hydrolase</keyword>
<name>A0A1H3DHG7_EUBBA</name>
<evidence type="ECO:0000256" key="6">
    <source>
        <dbReference type="HAMAP-Rule" id="MF_01518"/>
    </source>
</evidence>
<dbReference type="PANTHER" id="PTHR11113:SF2">
    <property type="entry name" value="ADENINE DEAMINASE"/>
    <property type="match status" value="1"/>
</dbReference>
<comment type="cofactor">
    <cofactor evidence="6">
        <name>Mn(2+)</name>
        <dbReference type="ChEBI" id="CHEBI:29035"/>
    </cofactor>
</comment>
<dbReference type="EMBL" id="FNOU01000005">
    <property type="protein sequence ID" value="SDX65856.1"/>
    <property type="molecule type" value="Genomic_DNA"/>
</dbReference>
<dbReference type="Gene3D" id="3.20.20.140">
    <property type="entry name" value="Metal-dependent hydrolases"/>
    <property type="match status" value="1"/>
</dbReference>
<dbReference type="STRING" id="1528.SAMN04488579_1058"/>
<keyword evidence="7" id="KW-0812">Transmembrane</keyword>
<dbReference type="AlphaFoldDB" id="A0A1H3DHG7"/>
<evidence type="ECO:0000256" key="7">
    <source>
        <dbReference type="SAM" id="Phobius"/>
    </source>
</evidence>
<evidence type="ECO:0000256" key="3">
    <source>
        <dbReference type="ARBA" id="ARBA00022801"/>
    </source>
</evidence>
<dbReference type="InterPro" id="IPR026912">
    <property type="entry name" value="Adenine_deam_C"/>
</dbReference>
<dbReference type="Pfam" id="PF13382">
    <property type="entry name" value="Adenine_deam_C"/>
    <property type="match status" value="1"/>
</dbReference>
<dbReference type="InterPro" id="IPR006679">
    <property type="entry name" value="Adenine_deam"/>
</dbReference>
<feature type="domain" description="Amidohydrolase-related" evidence="8">
    <location>
        <begin position="67"/>
        <end position="352"/>
    </location>
</feature>
<accession>A0A1H3DHG7</accession>
<feature type="transmembrane region" description="Helical" evidence="7">
    <location>
        <begin position="546"/>
        <end position="566"/>
    </location>
</feature>
<gene>
    <name evidence="6" type="primary">ade</name>
    <name evidence="10" type="ORF">SAMN04488579_1058</name>
</gene>
<comment type="similarity">
    <text evidence="1 6">Belongs to the metallo-dependent hydrolases superfamily. Adenine deaminase family.</text>
</comment>
<comment type="catalytic activity">
    <reaction evidence="5 6">
        <text>adenine + H2O + H(+) = hypoxanthine + NH4(+)</text>
        <dbReference type="Rhea" id="RHEA:23688"/>
        <dbReference type="ChEBI" id="CHEBI:15377"/>
        <dbReference type="ChEBI" id="CHEBI:15378"/>
        <dbReference type="ChEBI" id="CHEBI:16708"/>
        <dbReference type="ChEBI" id="CHEBI:17368"/>
        <dbReference type="ChEBI" id="CHEBI:28938"/>
        <dbReference type="EC" id="3.5.4.2"/>
    </reaction>
</comment>
<evidence type="ECO:0000256" key="1">
    <source>
        <dbReference type="ARBA" id="ARBA00006773"/>
    </source>
</evidence>
<evidence type="ECO:0000259" key="8">
    <source>
        <dbReference type="Pfam" id="PF01979"/>
    </source>
</evidence>
<dbReference type="SUPFAM" id="SSF51338">
    <property type="entry name" value="Composite domain of metallo-dependent hydrolases"/>
    <property type="match status" value="1"/>
</dbReference>
<dbReference type="Pfam" id="PF01979">
    <property type="entry name" value="Amidohydro_1"/>
    <property type="match status" value="1"/>
</dbReference>
<reference evidence="11" key="1">
    <citation type="submission" date="2016-10" db="EMBL/GenBank/DDBJ databases">
        <authorList>
            <person name="Varghese N."/>
            <person name="Submissions S."/>
        </authorList>
    </citation>
    <scope>NUCLEOTIDE SEQUENCE [LARGE SCALE GENOMIC DNA]</scope>
    <source>
        <strain evidence="11">VPI 5359</strain>
    </source>
</reference>
<sequence length="588" mass="61969">MNTQLLAVAGGQAPADIVVKNGKLVNVYSHEIYDGGVAISGDTIAAVGDVDYCIGEGTVVIDAGGQYITPGFIDGHIHPESTSLAIRSFAELVLKHGTTVVMTDLHEIGVVAGIEGIEAVLDEAAETALKLYFVVPSHVPFSPNLETSGGRFDYDIIKKALERKDAVGLSEIVGPYVLAGFPDLLASMDMAKGLPGKTCQGHLPDMKGPAMNACLAAGVTTDHEALGAEDALLRLRNGCHLMIREGSAARGLKDCITPILELGLDTSRVSIVTDDLHTVDAVERGHLDDAVRVALDAGVDFATAITMVSLNAARAFHLDDEIGGLAPGRRADVNITTGPENFKVLSVIAGGTPILDQGKMLIHYPVADHQPCLLNTTTLKHPITPDSFKMKAPEGAKKVKVQVMDTLPWIPITEGREVVLDVVDGAITCDVAQDVLYIAQVERYGKNGNVGKAFMGGFHMQAGAIASSVGHDNHNVIVLGTNFEDMSVAVNHLIDIGGGQCVVVDGQVVAEVAYPICGLLSDLSGEALAAEKKKLNAAIHDLGCPIAIPFMFLSFICLAALPTYAITDMGFINVLTQEVINPILEVVE</sequence>
<dbReference type="GO" id="GO:0000034">
    <property type="term" value="F:adenine deaminase activity"/>
    <property type="evidence" value="ECO:0007669"/>
    <property type="project" value="UniProtKB-UniRule"/>
</dbReference>
<evidence type="ECO:0000259" key="9">
    <source>
        <dbReference type="Pfam" id="PF13382"/>
    </source>
</evidence>
<proteinExistence type="inferred from homology"/>
<dbReference type="RefSeq" id="WP_090243842.1">
    <property type="nucleotide sequence ID" value="NZ_FNOU01000005.1"/>
</dbReference>
<keyword evidence="11" id="KW-1185">Reference proteome</keyword>
<feature type="domain" description="Adenine deaminase C-terminal" evidence="9">
    <location>
        <begin position="412"/>
        <end position="577"/>
    </location>
</feature>
<keyword evidence="7" id="KW-0472">Membrane</keyword>
<protein>
    <recommendedName>
        <fullName evidence="2 6">Adenine deaminase</fullName>
        <shortName evidence="6">Adenase</shortName>
        <shortName evidence="6">Adenine aminase</shortName>
        <ecNumber evidence="2 6">3.5.4.2</ecNumber>
    </recommendedName>
</protein>
<evidence type="ECO:0000313" key="10">
    <source>
        <dbReference type="EMBL" id="SDX65856.1"/>
    </source>
</evidence>
<keyword evidence="7" id="KW-1133">Transmembrane helix</keyword>
<evidence type="ECO:0000313" key="11">
    <source>
        <dbReference type="Proteomes" id="UP000199652"/>
    </source>
</evidence>
<dbReference type="EC" id="3.5.4.2" evidence="2 6"/>
<dbReference type="HAMAP" id="MF_01518">
    <property type="entry name" value="Adenine_deamin"/>
    <property type="match status" value="1"/>
</dbReference>
<dbReference type="InterPro" id="IPR011059">
    <property type="entry name" value="Metal-dep_hydrolase_composite"/>
</dbReference>
<evidence type="ECO:0000256" key="5">
    <source>
        <dbReference type="ARBA" id="ARBA00047720"/>
    </source>
</evidence>
<dbReference type="OrthoDB" id="9775607at2"/>
<organism evidence="10 11">
    <name type="scientific">Eubacterium barkeri</name>
    <name type="common">Clostridium barkeri</name>
    <dbReference type="NCBI Taxonomy" id="1528"/>
    <lineage>
        <taxon>Bacteria</taxon>
        <taxon>Bacillati</taxon>
        <taxon>Bacillota</taxon>
        <taxon>Clostridia</taxon>
        <taxon>Eubacteriales</taxon>
        <taxon>Eubacteriaceae</taxon>
        <taxon>Eubacterium</taxon>
    </lineage>
</organism>
<dbReference type="GO" id="GO:0006146">
    <property type="term" value="P:adenine catabolic process"/>
    <property type="evidence" value="ECO:0007669"/>
    <property type="project" value="InterPro"/>
</dbReference>
<dbReference type="Gene3D" id="2.30.40.10">
    <property type="entry name" value="Urease, subunit C, domain 1"/>
    <property type="match status" value="1"/>
</dbReference>
<keyword evidence="4 6" id="KW-0464">Manganese</keyword>
<dbReference type="InterPro" id="IPR006680">
    <property type="entry name" value="Amidohydro-rel"/>
</dbReference>